<evidence type="ECO:0008006" key="4">
    <source>
        <dbReference type="Google" id="ProtNLM"/>
    </source>
</evidence>
<proteinExistence type="predicted"/>
<evidence type="ECO:0000313" key="2">
    <source>
        <dbReference type="EMBL" id="OGL99630.1"/>
    </source>
</evidence>
<evidence type="ECO:0000256" key="1">
    <source>
        <dbReference type="SAM" id="SignalP"/>
    </source>
</evidence>
<evidence type="ECO:0000313" key="3">
    <source>
        <dbReference type="Proteomes" id="UP000176501"/>
    </source>
</evidence>
<dbReference type="EMBL" id="MGFE01000001">
    <property type="protein sequence ID" value="OGL99630.1"/>
    <property type="molecule type" value="Genomic_DNA"/>
</dbReference>
<dbReference type="AlphaFoldDB" id="A0A1F7WA10"/>
<comment type="caution">
    <text evidence="2">The sequence shown here is derived from an EMBL/GenBank/DDBJ whole genome shotgun (WGS) entry which is preliminary data.</text>
</comment>
<keyword evidence="1" id="KW-0732">Signal</keyword>
<feature type="chain" id="PRO_5009533333" description="DUF5667 domain-containing protein" evidence="1">
    <location>
        <begin position="17"/>
        <end position="254"/>
    </location>
</feature>
<dbReference type="Proteomes" id="UP000176501">
    <property type="component" value="Unassembled WGS sequence"/>
</dbReference>
<reference evidence="2 3" key="1">
    <citation type="journal article" date="2016" name="Nat. Commun.">
        <title>Thousands of microbial genomes shed light on interconnected biogeochemical processes in an aquifer system.</title>
        <authorList>
            <person name="Anantharaman K."/>
            <person name="Brown C.T."/>
            <person name="Hug L.A."/>
            <person name="Sharon I."/>
            <person name="Castelle C.J."/>
            <person name="Probst A.J."/>
            <person name="Thomas B.C."/>
            <person name="Singh A."/>
            <person name="Wilkins M.J."/>
            <person name="Karaoz U."/>
            <person name="Brodie E.L."/>
            <person name="Williams K.H."/>
            <person name="Hubbard S.S."/>
            <person name="Banfield J.F."/>
        </authorList>
    </citation>
    <scope>NUCLEOTIDE SEQUENCE [LARGE SCALE GENOMIC DNA]</scope>
</reference>
<feature type="signal peptide" evidence="1">
    <location>
        <begin position="1"/>
        <end position="16"/>
    </location>
</feature>
<name>A0A1F7WA10_9BACT</name>
<gene>
    <name evidence="2" type="ORF">A2304_04480</name>
</gene>
<protein>
    <recommendedName>
        <fullName evidence="4">DUF5667 domain-containing protein</fullName>
    </recommendedName>
</protein>
<accession>A0A1F7WA10</accession>
<organism evidence="2 3">
    <name type="scientific">Candidatus Uhrbacteria bacterium RIFOXYB2_FULL_57_15</name>
    <dbReference type="NCBI Taxonomy" id="1802422"/>
    <lineage>
        <taxon>Bacteria</taxon>
        <taxon>Candidatus Uhriibacteriota</taxon>
    </lineage>
</organism>
<sequence length="254" mass="27073">MNALLALMFLVASALAGTPAENFEAARLAAIEAAGTRDFEAAYDLAEKKCTRRLVRDIACDVTLLDLRKLDREQRAYLREKEIEAEEAELTSRSTTAAAPLTLDDSDADVVIPAVTTRAQATSVVYVDQPTGLRYVGGVSCPGAPWTGLELYNWDNLVPGGSAMVCVMMDGAPIPMGSDVPFARSHDRGTADVFTCPAARVYGDQPLCVPGGATVLVATMDVGRQVYVVSAAKSCEKTRPERVQRKSVSSCHGG</sequence>